<accession>M7YLB0</accession>
<evidence type="ECO:0000313" key="1">
    <source>
        <dbReference type="EMBL" id="EMS51303.1"/>
    </source>
</evidence>
<dbReference type="EMBL" id="KD221418">
    <property type="protein sequence ID" value="EMS51303.1"/>
    <property type="molecule type" value="Genomic_DNA"/>
</dbReference>
<organism evidence="1">
    <name type="scientific">Triticum urartu</name>
    <name type="common">Red wild einkorn</name>
    <name type="synonym">Crithodium urartu</name>
    <dbReference type="NCBI Taxonomy" id="4572"/>
    <lineage>
        <taxon>Eukaryota</taxon>
        <taxon>Viridiplantae</taxon>
        <taxon>Streptophyta</taxon>
        <taxon>Embryophyta</taxon>
        <taxon>Tracheophyta</taxon>
        <taxon>Spermatophyta</taxon>
        <taxon>Magnoliopsida</taxon>
        <taxon>Liliopsida</taxon>
        <taxon>Poales</taxon>
        <taxon>Poaceae</taxon>
        <taxon>BOP clade</taxon>
        <taxon>Pooideae</taxon>
        <taxon>Triticodae</taxon>
        <taxon>Triticeae</taxon>
        <taxon>Triticinae</taxon>
        <taxon>Triticum</taxon>
    </lineage>
</organism>
<gene>
    <name evidence="1" type="ORF">TRIUR3_30512</name>
</gene>
<name>M7YLB0_TRIUA</name>
<sequence length="51" mass="5826">MSRYVMDKNFSARRREIYSAAHKAGTKVFLKSLKNHNKGVALDTMIQKING</sequence>
<reference evidence="1" key="1">
    <citation type="journal article" date="2013" name="Nature">
        <title>Draft genome of the wheat A-genome progenitor Triticum urartu.</title>
        <authorList>
            <person name="Ling H.Q."/>
            <person name="Zhao S."/>
            <person name="Liu D."/>
            <person name="Wang J."/>
            <person name="Sun H."/>
            <person name="Zhang C."/>
            <person name="Fan H."/>
            <person name="Li D."/>
            <person name="Dong L."/>
            <person name="Tao Y."/>
            <person name="Gao C."/>
            <person name="Wu H."/>
            <person name="Li Y."/>
            <person name="Cui Y."/>
            <person name="Guo X."/>
            <person name="Zheng S."/>
            <person name="Wang B."/>
            <person name="Yu K."/>
            <person name="Liang Q."/>
            <person name="Yang W."/>
            <person name="Lou X."/>
            <person name="Chen J."/>
            <person name="Feng M."/>
            <person name="Jian J."/>
            <person name="Zhang X."/>
            <person name="Luo G."/>
            <person name="Jiang Y."/>
            <person name="Liu J."/>
            <person name="Wang Z."/>
            <person name="Sha Y."/>
            <person name="Zhang B."/>
            <person name="Wu H."/>
            <person name="Tang D."/>
            <person name="Shen Q."/>
            <person name="Xue P."/>
            <person name="Zou S."/>
            <person name="Wang X."/>
            <person name="Liu X."/>
            <person name="Wang F."/>
            <person name="Yang Y."/>
            <person name="An X."/>
            <person name="Dong Z."/>
            <person name="Zhang K."/>
            <person name="Zhang X."/>
            <person name="Luo M.C."/>
            <person name="Dvorak J."/>
            <person name="Tong Y."/>
            <person name="Wang J."/>
            <person name="Yang H."/>
            <person name="Li Z."/>
            <person name="Wang D."/>
            <person name="Zhang A."/>
            <person name="Wang J."/>
        </authorList>
    </citation>
    <scope>NUCLEOTIDE SEQUENCE</scope>
</reference>
<proteinExistence type="predicted"/>
<dbReference type="AlphaFoldDB" id="M7YLB0"/>
<protein>
    <submittedName>
        <fullName evidence="1">Uncharacterized protein</fullName>
    </submittedName>
</protein>